<evidence type="ECO:0000313" key="2">
    <source>
        <dbReference type="Proteomes" id="UP000494165"/>
    </source>
</evidence>
<keyword evidence="2" id="KW-1185">Reference proteome</keyword>
<proteinExistence type="predicted"/>
<organism evidence="1 2">
    <name type="scientific">Cloeon dipterum</name>
    <dbReference type="NCBI Taxonomy" id="197152"/>
    <lineage>
        <taxon>Eukaryota</taxon>
        <taxon>Metazoa</taxon>
        <taxon>Ecdysozoa</taxon>
        <taxon>Arthropoda</taxon>
        <taxon>Hexapoda</taxon>
        <taxon>Insecta</taxon>
        <taxon>Pterygota</taxon>
        <taxon>Palaeoptera</taxon>
        <taxon>Ephemeroptera</taxon>
        <taxon>Pisciforma</taxon>
        <taxon>Baetidae</taxon>
        <taxon>Cloeon</taxon>
    </lineage>
</organism>
<accession>A0A8S1E5X5</accession>
<gene>
    <name evidence="1" type="ORF">CLODIP_2_CD14148</name>
</gene>
<protein>
    <submittedName>
        <fullName evidence="1">Uncharacterized protein</fullName>
    </submittedName>
</protein>
<dbReference type="EMBL" id="CADEPI010000934">
    <property type="protein sequence ID" value="CAB3388829.1"/>
    <property type="molecule type" value="Genomic_DNA"/>
</dbReference>
<reference evidence="1 2" key="1">
    <citation type="submission" date="2020-04" db="EMBL/GenBank/DDBJ databases">
        <authorList>
            <person name="Alioto T."/>
            <person name="Alioto T."/>
            <person name="Gomez Garrido J."/>
        </authorList>
    </citation>
    <scope>NUCLEOTIDE SEQUENCE [LARGE SCALE GENOMIC DNA]</scope>
</reference>
<dbReference type="AlphaFoldDB" id="A0A8S1E5X5"/>
<comment type="caution">
    <text evidence="1">The sequence shown here is derived from an EMBL/GenBank/DDBJ whole genome shotgun (WGS) entry which is preliminary data.</text>
</comment>
<dbReference type="Proteomes" id="UP000494165">
    <property type="component" value="Unassembled WGS sequence"/>
</dbReference>
<evidence type="ECO:0000313" key="1">
    <source>
        <dbReference type="EMBL" id="CAB3388829.1"/>
    </source>
</evidence>
<name>A0A8S1E5X5_9INSE</name>
<sequence length="237" mass="26574">MLKESVDVLQPLHAFSSRLRSPKTPILISEYIPLLETIRTCITKVDVLCVGTLQLENNILGKISRAIDQMYRKKNVVKAMMLDCRFKQRLLTALQYSNTRQEILEEARAAEQSQSHQQFQDMHEADTDTREPLSLINAFGSPAFWSLHSSLLGTGVLDKVACTSRQNNSSDSSTKLQLSNFFQKPPNPNITGLDYWRIAHSSAISANVNCSQKGFQLKAISSLADSVWFDAHVTSKT</sequence>